<protein>
    <submittedName>
        <fullName evidence="4">Acyl-CoA thioesterase</fullName>
    </submittedName>
</protein>
<feature type="domain" description="Acyl-ACP thioesterase N-terminal hotdog" evidence="3">
    <location>
        <begin position="3"/>
        <end position="127"/>
    </location>
</feature>
<dbReference type="CDD" id="cd00586">
    <property type="entry name" value="4HBT"/>
    <property type="match status" value="1"/>
</dbReference>
<dbReference type="Pfam" id="PF01643">
    <property type="entry name" value="Acyl-ACP_TE"/>
    <property type="match status" value="1"/>
</dbReference>
<evidence type="ECO:0000256" key="2">
    <source>
        <dbReference type="ARBA" id="ARBA00022801"/>
    </source>
</evidence>
<evidence type="ECO:0000256" key="1">
    <source>
        <dbReference type="ARBA" id="ARBA00005953"/>
    </source>
</evidence>
<dbReference type="SUPFAM" id="SSF54637">
    <property type="entry name" value="Thioesterase/thiol ester dehydrase-isomerase"/>
    <property type="match status" value="1"/>
</dbReference>
<evidence type="ECO:0000313" key="4">
    <source>
        <dbReference type="EMBL" id="NER17520.1"/>
    </source>
</evidence>
<evidence type="ECO:0000313" key="5">
    <source>
        <dbReference type="Proteomes" id="UP000474296"/>
    </source>
</evidence>
<reference evidence="4 5" key="1">
    <citation type="submission" date="2020-01" db="EMBL/GenBank/DDBJ databases">
        <title>Spongiivirga citrea KCTC 32990T.</title>
        <authorList>
            <person name="Wang G."/>
        </authorList>
    </citation>
    <scope>NUCLEOTIDE SEQUENCE [LARGE SCALE GENOMIC DNA]</scope>
    <source>
        <strain evidence="4 5">KCTC 32990</strain>
    </source>
</reference>
<proteinExistence type="inferred from homology"/>
<dbReference type="InterPro" id="IPR029069">
    <property type="entry name" value="HotDog_dom_sf"/>
</dbReference>
<dbReference type="EMBL" id="JAABOQ010000004">
    <property type="protein sequence ID" value="NER17520.1"/>
    <property type="molecule type" value="Genomic_DNA"/>
</dbReference>
<sequence>MKKHSKHIVVSEDDLDDNQHVNNVRYLHWVQDIAKEHWELAASEKDKKEVVWFAMDHHIAYKNPAFLGEQLVINTYVEKMRGAISTRVVEITNPEKELLICKTVTNWCMMNKETQKPARMSNEMIALFV</sequence>
<name>A0A6M0CUS1_9FLAO</name>
<organism evidence="4 5">
    <name type="scientific">Spongiivirga citrea</name>
    <dbReference type="NCBI Taxonomy" id="1481457"/>
    <lineage>
        <taxon>Bacteria</taxon>
        <taxon>Pseudomonadati</taxon>
        <taxon>Bacteroidota</taxon>
        <taxon>Flavobacteriia</taxon>
        <taxon>Flavobacteriales</taxon>
        <taxon>Flavobacteriaceae</taxon>
        <taxon>Spongiivirga</taxon>
    </lineage>
</organism>
<dbReference type="Proteomes" id="UP000474296">
    <property type="component" value="Unassembled WGS sequence"/>
</dbReference>
<dbReference type="PANTHER" id="PTHR31793:SF27">
    <property type="entry name" value="NOVEL THIOESTERASE SUPERFAMILY DOMAIN AND SAPOSIN A-TYPE DOMAIN CONTAINING PROTEIN (0610012H03RIK)"/>
    <property type="match status" value="1"/>
</dbReference>
<dbReference type="GO" id="GO:0006633">
    <property type="term" value="P:fatty acid biosynthetic process"/>
    <property type="evidence" value="ECO:0007669"/>
    <property type="project" value="InterPro"/>
</dbReference>
<keyword evidence="5" id="KW-1185">Reference proteome</keyword>
<dbReference type="InterPro" id="IPR002864">
    <property type="entry name" value="Acyl-ACP_thioesterase_NHD"/>
</dbReference>
<dbReference type="PANTHER" id="PTHR31793">
    <property type="entry name" value="4-HYDROXYBENZOYL-COA THIOESTERASE FAMILY MEMBER"/>
    <property type="match status" value="1"/>
</dbReference>
<dbReference type="InterPro" id="IPR050563">
    <property type="entry name" value="4-hydroxybenzoyl-CoA_TE"/>
</dbReference>
<keyword evidence="2" id="KW-0378">Hydrolase</keyword>
<dbReference type="GO" id="GO:0047617">
    <property type="term" value="F:fatty acyl-CoA hydrolase activity"/>
    <property type="evidence" value="ECO:0007669"/>
    <property type="project" value="TreeGrafter"/>
</dbReference>
<comment type="similarity">
    <text evidence="1">Belongs to the 4-hydroxybenzoyl-CoA thioesterase family.</text>
</comment>
<comment type="caution">
    <text evidence="4">The sequence shown here is derived from an EMBL/GenBank/DDBJ whole genome shotgun (WGS) entry which is preliminary data.</text>
</comment>
<evidence type="ECO:0000259" key="3">
    <source>
        <dbReference type="Pfam" id="PF01643"/>
    </source>
</evidence>
<dbReference type="AlphaFoldDB" id="A0A6M0CUS1"/>
<dbReference type="Gene3D" id="3.10.129.10">
    <property type="entry name" value="Hotdog Thioesterase"/>
    <property type="match status" value="1"/>
</dbReference>
<dbReference type="RefSeq" id="WP_164032129.1">
    <property type="nucleotide sequence ID" value="NZ_JAABOQ010000004.1"/>
</dbReference>
<accession>A0A6M0CUS1</accession>
<gene>
    <name evidence="4" type="ORF">GWK10_09885</name>
</gene>